<dbReference type="CDD" id="cd17546">
    <property type="entry name" value="REC_hyHK_CKI1_RcsC-like"/>
    <property type="match status" value="2"/>
</dbReference>
<feature type="modified residue" description="4-aspartylphosphate" evidence="5">
    <location>
        <position position="834"/>
    </location>
</feature>
<dbReference type="InterPro" id="IPR036097">
    <property type="entry name" value="HisK_dim/P_sf"/>
</dbReference>
<keyword evidence="9" id="KW-0808">Transferase</keyword>
<feature type="domain" description="Response regulatory" evidence="8">
    <location>
        <begin position="785"/>
        <end position="904"/>
    </location>
</feature>
<dbReference type="Pfam" id="PF02518">
    <property type="entry name" value="HATPase_c"/>
    <property type="match status" value="1"/>
</dbReference>
<feature type="modified residue" description="4-aspartylphosphate" evidence="5">
    <location>
        <position position="692"/>
    </location>
</feature>
<evidence type="ECO:0000259" key="7">
    <source>
        <dbReference type="PROSITE" id="PS50109"/>
    </source>
</evidence>
<dbReference type="SMART" id="SM00387">
    <property type="entry name" value="HATPase_c"/>
    <property type="match status" value="1"/>
</dbReference>
<dbReference type="SMART" id="SM00388">
    <property type="entry name" value="HisKA"/>
    <property type="match status" value="1"/>
</dbReference>
<dbReference type="InterPro" id="IPR003594">
    <property type="entry name" value="HATPase_dom"/>
</dbReference>
<feature type="transmembrane region" description="Helical" evidence="6">
    <location>
        <begin position="238"/>
        <end position="257"/>
    </location>
</feature>
<keyword evidence="4" id="KW-0902">Two-component regulatory system</keyword>
<keyword evidence="6" id="KW-0472">Membrane</keyword>
<comment type="catalytic activity">
    <reaction evidence="1">
        <text>ATP + protein L-histidine = ADP + protein N-phospho-L-histidine.</text>
        <dbReference type="EC" id="2.7.13.3"/>
    </reaction>
</comment>
<gene>
    <name evidence="9" type="ORF">SAMN05216578_101450</name>
</gene>
<dbReference type="PROSITE" id="PS51257">
    <property type="entry name" value="PROKAR_LIPOPROTEIN"/>
    <property type="match status" value="1"/>
</dbReference>
<dbReference type="Gene3D" id="1.10.287.130">
    <property type="match status" value="1"/>
</dbReference>
<evidence type="ECO:0000313" key="9">
    <source>
        <dbReference type="EMBL" id="SFQ62083.1"/>
    </source>
</evidence>
<dbReference type="InterPro" id="IPR003661">
    <property type="entry name" value="HisK_dim/P_dom"/>
</dbReference>
<dbReference type="GO" id="GO:0000155">
    <property type="term" value="F:phosphorelay sensor kinase activity"/>
    <property type="evidence" value="ECO:0007669"/>
    <property type="project" value="InterPro"/>
</dbReference>
<keyword evidence="6" id="KW-0812">Transmembrane</keyword>
<dbReference type="SUPFAM" id="SSF52172">
    <property type="entry name" value="CheY-like"/>
    <property type="match status" value="2"/>
</dbReference>
<evidence type="ECO:0000256" key="4">
    <source>
        <dbReference type="ARBA" id="ARBA00023012"/>
    </source>
</evidence>
<dbReference type="Pfam" id="PF00512">
    <property type="entry name" value="HisKA"/>
    <property type="match status" value="1"/>
</dbReference>
<dbReference type="EC" id="2.7.13.3" evidence="2"/>
<dbReference type="InterPro" id="IPR011006">
    <property type="entry name" value="CheY-like_superfamily"/>
</dbReference>
<dbReference type="InterPro" id="IPR011622">
    <property type="entry name" value="7TMR_DISM_rcpt_extracell_dom2"/>
</dbReference>
<dbReference type="PROSITE" id="PS50109">
    <property type="entry name" value="HIS_KIN"/>
    <property type="match status" value="1"/>
</dbReference>
<keyword evidence="3 5" id="KW-0597">Phosphoprotein</keyword>
<dbReference type="GO" id="GO:0071474">
    <property type="term" value="P:cellular hyperosmotic response"/>
    <property type="evidence" value="ECO:0007669"/>
    <property type="project" value="TreeGrafter"/>
</dbReference>
<proteinExistence type="predicted"/>
<feature type="transmembrane region" description="Helical" evidence="6">
    <location>
        <begin position="269"/>
        <end position="288"/>
    </location>
</feature>
<dbReference type="Pfam" id="PF07696">
    <property type="entry name" value="7TMR-DISMED2"/>
    <property type="match status" value="1"/>
</dbReference>
<organism evidence="9 10">
    <name type="scientific">Halopseudomonas formosensis</name>
    <dbReference type="NCBI Taxonomy" id="1002526"/>
    <lineage>
        <taxon>Bacteria</taxon>
        <taxon>Pseudomonadati</taxon>
        <taxon>Pseudomonadota</taxon>
        <taxon>Gammaproteobacteria</taxon>
        <taxon>Pseudomonadales</taxon>
        <taxon>Pseudomonadaceae</taxon>
        <taxon>Halopseudomonas</taxon>
    </lineage>
</organism>
<dbReference type="PANTHER" id="PTHR45339">
    <property type="entry name" value="HYBRID SIGNAL TRANSDUCTION HISTIDINE KINASE J"/>
    <property type="match status" value="1"/>
</dbReference>
<dbReference type="SUPFAM" id="SSF55874">
    <property type="entry name" value="ATPase domain of HSP90 chaperone/DNA topoisomerase II/histidine kinase"/>
    <property type="match status" value="1"/>
</dbReference>
<feature type="domain" description="Histidine kinase" evidence="7">
    <location>
        <begin position="399"/>
        <end position="620"/>
    </location>
</feature>
<evidence type="ECO:0000256" key="2">
    <source>
        <dbReference type="ARBA" id="ARBA00012438"/>
    </source>
</evidence>
<keyword evidence="6" id="KW-1133">Transmembrane helix</keyword>
<dbReference type="SUPFAM" id="SSF47384">
    <property type="entry name" value="Homodimeric domain of signal transducing histidine kinase"/>
    <property type="match status" value="1"/>
</dbReference>
<protein>
    <recommendedName>
        <fullName evidence="2">histidine kinase</fullName>
        <ecNumber evidence="2">2.7.13.3</ecNumber>
    </recommendedName>
</protein>
<feature type="transmembrane region" description="Helical" evidence="6">
    <location>
        <begin position="204"/>
        <end position="226"/>
    </location>
</feature>
<keyword evidence="9" id="KW-0418">Kinase</keyword>
<dbReference type="RefSeq" id="WP_143084134.1">
    <property type="nucleotide sequence ID" value="NZ_FOYD01000001.1"/>
</dbReference>
<dbReference type="InterPro" id="IPR036890">
    <property type="entry name" value="HATPase_C_sf"/>
</dbReference>
<name>A0A1I6A0F4_9GAMM</name>
<accession>A0A1I6A0F4</accession>
<dbReference type="Gene3D" id="3.40.50.2300">
    <property type="match status" value="2"/>
</dbReference>
<feature type="transmembrane region" description="Helical" evidence="6">
    <location>
        <begin position="178"/>
        <end position="197"/>
    </location>
</feature>
<dbReference type="CDD" id="cd00082">
    <property type="entry name" value="HisKA"/>
    <property type="match status" value="1"/>
</dbReference>
<dbReference type="Pfam" id="PF00072">
    <property type="entry name" value="Response_reg"/>
    <property type="match status" value="2"/>
</dbReference>
<dbReference type="Gene3D" id="3.30.565.10">
    <property type="entry name" value="Histidine kinase-like ATPase, C-terminal domain"/>
    <property type="match status" value="1"/>
</dbReference>
<dbReference type="SMART" id="SM00448">
    <property type="entry name" value="REC"/>
    <property type="match status" value="2"/>
</dbReference>
<dbReference type="InterPro" id="IPR001789">
    <property type="entry name" value="Sig_transdc_resp-reg_receiver"/>
</dbReference>
<dbReference type="AlphaFoldDB" id="A0A1I6A0F4"/>
<dbReference type="InterPro" id="IPR005467">
    <property type="entry name" value="His_kinase_dom"/>
</dbReference>
<dbReference type="EMBL" id="FOYD01000001">
    <property type="protein sequence ID" value="SFQ62083.1"/>
    <property type="molecule type" value="Genomic_DNA"/>
</dbReference>
<reference evidence="9 10" key="1">
    <citation type="submission" date="2016-10" db="EMBL/GenBank/DDBJ databases">
        <authorList>
            <person name="de Groot N.N."/>
        </authorList>
    </citation>
    <scope>NUCLEOTIDE SEQUENCE [LARGE SCALE GENOMIC DNA]</scope>
    <source>
        <strain evidence="9 10">JCM 18415</strain>
    </source>
</reference>
<evidence type="ECO:0000313" key="10">
    <source>
        <dbReference type="Proteomes" id="UP000242815"/>
    </source>
</evidence>
<dbReference type="Proteomes" id="UP000242815">
    <property type="component" value="Unassembled WGS sequence"/>
</dbReference>
<evidence type="ECO:0000256" key="5">
    <source>
        <dbReference type="PROSITE-ProRule" id="PRU00169"/>
    </source>
</evidence>
<dbReference type="Gene3D" id="2.60.40.2380">
    <property type="match status" value="1"/>
</dbReference>
<dbReference type="PANTHER" id="PTHR45339:SF1">
    <property type="entry name" value="HYBRID SIGNAL TRANSDUCTION HISTIDINE KINASE J"/>
    <property type="match status" value="1"/>
</dbReference>
<sequence length="913" mass="99991">MKRTLGVLLSALLGLWLLVGSCWPSNAGAPEGYQSFVDTSGQLTLNDILSNRYANLFVPTAESPLKVPGAGAALWINVPLEHATTYLLELHNPSIARINVYLLQDDLLRVSHSSGIADPRASIPLPHGGFAFPINVTERDGKKLLVRLQNDYPMTTHLTMVPLSEVTRVHIRHQSVQGILVGLLLGTALTALLLGTLRRDPLHLLLGISAALFALSGLTGVGWALHNWSFLHGQTGNLLSLAGFIVLSAGLHGAMPLPGTTGSRAERIIILVVGTLILSISIAQPASIQMVLSGLRIVLPGLMLALIAVALVRRNPVDPLFTAGTLLLTSSWLLEQLLGLPPHGITQHLTDLLLWGSLLCYSWSQFRQQQAHTLIQITQQHEQASAREHREARIRFLARISHELRTPMNGVLGMSELLLDTALSSKQRDYVQTIHSSGNDLLNLINDVLDLSRLESGQLTLEKMRFDLHSLIDDCLENCRTRLNHQPVELISFIHPDVPRSMEGDSARLRQIIMSLLNNANANTEEGEILLVVAAEEQADGSQTLRLVVQDTGHPMGAEARGSLLEAAAPTGLLVDMMERQGQLSLYISQQLVRMMGGQIGIKESSEQGNSIWITLPAELIDTPDDSSRQSQCLTDLNILIVDDNATCRKVLQQQASAWHMLPRTAASGREALAMLRAQANLNNPFDILLLDQSMPGMTGLELASKIKDDPLIGDDLLIIMLTGINQLPSRIIARNAGIRRVLNKPVSGYTLRTTLIDEWLQFKQRSRVTPAVEEPGEASESDFQVLVAEDNAISSRVIQGMLARLKVSCDAVNNGEKAVQAVQSGNYDLVLMDCEMQGMDGFTATRHIRDWEQRQAMSPVPIIALTAHILPEHRERARQAGMTGHMAKPVELAQLEALLNHWKASRRPGRVS</sequence>
<evidence type="ECO:0000256" key="3">
    <source>
        <dbReference type="ARBA" id="ARBA00022553"/>
    </source>
</evidence>
<evidence type="ECO:0000256" key="1">
    <source>
        <dbReference type="ARBA" id="ARBA00000085"/>
    </source>
</evidence>
<dbReference type="OrthoDB" id="9797243at2"/>
<dbReference type="STRING" id="1002526.SAMN05216578_101450"/>
<evidence type="ECO:0000259" key="8">
    <source>
        <dbReference type="PROSITE" id="PS50110"/>
    </source>
</evidence>
<feature type="domain" description="Response regulatory" evidence="8">
    <location>
        <begin position="638"/>
        <end position="760"/>
    </location>
</feature>
<dbReference type="PROSITE" id="PS50110">
    <property type="entry name" value="RESPONSE_REGULATORY"/>
    <property type="match status" value="2"/>
</dbReference>
<evidence type="ECO:0000256" key="6">
    <source>
        <dbReference type="SAM" id="Phobius"/>
    </source>
</evidence>